<dbReference type="AlphaFoldDB" id="A0A2S2DXP8"/>
<accession>A0A2S2DXP8</accession>
<dbReference type="SUPFAM" id="SSF49742">
    <property type="entry name" value="PHM/PNGase F"/>
    <property type="match status" value="1"/>
</dbReference>
<evidence type="ECO:0000313" key="4">
    <source>
        <dbReference type="EMBL" id="AWL10119.1"/>
    </source>
</evidence>
<dbReference type="OrthoDB" id="9807190at2"/>
<evidence type="ECO:0000256" key="1">
    <source>
        <dbReference type="ARBA" id="ARBA00023157"/>
    </source>
</evidence>
<proteinExistence type="predicted"/>
<dbReference type="RefSeq" id="WP_109324109.1">
    <property type="nucleotide sequence ID" value="NZ_CP029346.1"/>
</dbReference>
<organism evidence="4 5">
    <name type="scientific">Aquirufa nivalisilvae</name>
    <dbReference type="NCBI Taxonomy" id="2516557"/>
    <lineage>
        <taxon>Bacteria</taxon>
        <taxon>Pseudomonadati</taxon>
        <taxon>Bacteroidota</taxon>
        <taxon>Cytophagia</taxon>
        <taxon>Cytophagales</taxon>
        <taxon>Flectobacillaceae</taxon>
        <taxon>Aquirufa</taxon>
    </lineage>
</organism>
<evidence type="ECO:0000256" key="2">
    <source>
        <dbReference type="SAM" id="SignalP"/>
    </source>
</evidence>
<sequence length="457" mass="50743">MKNSFWVIVALNLLFSACTKQAVEPDNSTKPVSSVTSSFDLIQDKIFTPSCATSGCHLATTDASFAQHGLVLAKSTAYSQLVGVAAKNPNAVINKILRVTKFQSTQSLLYHKLNWDVAHHSSIDYGVPMPLGGKPLSVGQLKFIQNWIEAGAPEKGEVADAKLLDDTTPSYALSSDFSPLNEPSAEGKEGLQLKVDKFSVAPNFERELFVRKPLNNSTPIYVSRIKLKSRPNSHHMVLYDFENKQSLPNLNEVRDLRNSDNSINVFTFLQMQNHIFLGGGTDPNSDYSFPEGTALLLPANSSIDLNPHYFNKTNEVIFGENYVNLYTVKADLVKKVVQMIDFNNTNLTIPANQKTVISKDFIFDKAVAIVSLTSHTHQWGKLFQIKIKGGARNGEVIYESTDWAHPTVINFSKVIELKAGEGLTSVVTYDNNTNRIIRFGLTSEDEMNIIFGYYYAL</sequence>
<feature type="chain" id="PRO_5015446919" description="Copper type II ascorbate-dependent monooxygenase C-terminal domain-containing protein" evidence="2">
    <location>
        <begin position="23"/>
        <end position="457"/>
    </location>
</feature>
<dbReference type="GO" id="GO:0016715">
    <property type="term" value="F:oxidoreductase activity, acting on paired donors, with incorporation or reduction of molecular oxygen, reduced ascorbate as one donor, and incorporation of one atom of oxygen"/>
    <property type="evidence" value="ECO:0007669"/>
    <property type="project" value="InterPro"/>
</dbReference>
<dbReference type="InterPro" id="IPR014784">
    <property type="entry name" value="Cu2_ascorb_mOase-like_C"/>
</dbReference>
<dbReference type="Gene3D" id="2.60.120.230">
    <property type="match status" value="1"/>
</dbReference>
<feature type="signal peptide" evidence="2">
    <location>
        <begin position="1"/>
        <end position="22"/>
    </location>
</feature>
<dbReference type="InterPro" id="IPR024548">
    <property type="entry name" value="Cu2_monoox_C"/>
</dbReference>
<dbReference type="Pfam" id="PF03712">
    <property type="entry name" value="Cu2_monoox_C"/>
    <property type="match status" value="1"/>
</dbReference>
<evidence type="ECO:0000259" key="3">
    <source>
        <dbReference type="Pfam" id="PF03712"/>
    </source>
</evidence>
<keyword evidence="5" id="KW-1185">Reference proteome</keyword>
<dbReference type="Proteomes" id="UP000245468">
    <property type="component" value="Chromosome"/>
</dbReference>
<keyword evidence="1" id="KW-1015">Disulfide bond</keyword>
<gene>
    <name evidence="4" type="ORF">HME7025_02272</name>
</gene>
<evidence type="ECO:0000313" key="5">
    <source>
        <dbReference type="Proteomes" id="UP000245468"/>
    </source>
</evidence>
<name>A0A2S2DXP8_9BACT</name>
<dbReference type="PROSITE" id="PS51257">
    <property type="entry name" value="PROKAR_LIPOPROTEIN"/>
    <property type="match status" value="1"/>
</dbReference>
<dbReference type="KEGG" id="psez:HME7025_02272"/>
<dbReference type="EMBL" id="CP029346">
    <property type="protein sequence ID" value="AWL10119.1"/>
    <property type="molecule type" value="Genomic_DNA"/>
</dbReference>
<reference evidence="5" key="1">
    <citation type="submission" date="2018-05" db="EMBL/GenBank/DDBJ databases">
        <title>Pseudarcicella sp. HME7025 Genome sequencing and assembly.</title>
        <authorList>
            <person name="Kim H."/>
            <person name="Kang H."/>
            <person name="Joh K."/>
        </authorList>
    </citation>
    <scope>NUCLEOTIDE SEQUENCE [LARGE SCALE GENOMIC DNA]</scope>
    <source>
        <strain evidence="5">HME7025</strain>
    </source>
</reference>
<feature type="domain" description="Copper type II ascorbate-dependent monooxygenase C-terminal" evidence="3">
    <location>
        <begin position="364"/>
        <end position="455"/>
    </location>
</feature>
<protein>
    <recommendedName>
        <fullName evidence="3">Copper type II ascorbate-dependent monooxygenase C-terminal domain-containing protein</fullName>
    </recommendedName>
</protein>
<dbReference type="InterPro" id="IPR008977">
    <property type="entry name" value="PHM/PNGase_F_dom_sf"/>
</dbReference>
<keyword evidence="2" id="KW-0732">Signal</keyword>